<evidence type="ECO:0000313" key="8">
    <source>
        <dbReference type="Proteomes" id="UP000600214"/>
    </source>
</evidence>
<dbReference type="InterPro" id="IPR029041">
    <property type="entry name" value="FAD-linked_oxidoreductase-like"/>
</dbReference>
<dbReference type="Gene3D" id="3.20.20.220">
    <property type="match status" value="1"/>
</dbReference>
<evidence type="ECO:0000256" key="5">
    <source>
        <dbReference type="ARBA" id="ARBA00023002"/>
    </source>
</evidence>
<dbReference type="EMBL" id="BMIA01000001">
    <property type="protein sequence ID" value="GGH31443.1"/>
    <property type="molecule type" value="Genomic_DNA"/>
</dbReference>
<name>A0ABQ1YPB0_9BACT</name>
<evidence type="ECO:0000256" key="2">
    <source>
        <dbReference type="ARBA" id="ARBA00004777"/>
    </source>
</evidence>
<reference evidence="8" key="1">
    <citation type="journal article" date="2019" name="Int. J. Syst. Evol. Microbiol.">
        <title>The Global Catalogue of Microorganisms (GCM) 10K type strain sequencing project: providing services to taxonomists for standard genome sequencing and annotation.</title>
        <authorList>
            <consortium name="The Broad Institute Genomics Platform"/>
            <consortium name="The Broad Institute Genome Sequencing Center for Infectious Disease"/>
            <person name="Wu L."/>
            <person name="Ma J."/>
        </authorList>
    </citation>
    <scope>NUCLEOTIDE SEQUENCE [LARGE SCALE GENOMIC DNA]</scope>
    <source>
        <strain evidence="8">CGMCC 1.15288</strain>
    </source>
</reference>
<comment type="pathway">
    <text evidence="2 6">One-carbon metabolism; tetrahydrofolate interconversion.</text>
</comment>
<dbReference type="SUPFAM" id="SSF51730">
    <property type="entry name" value="FAD-linked oxidoreductase"/>
    <property type="match status" value="1"/>
</dbReference>
<keyword evidence="4 6" id="KW-0274">FAD</keyword>
<proteinExistence type="inferred from homology"/>
<keyword evidence="3 6" id="KW-0285">Flavoprotein</keyword>
<keyword evidence="5 6" id="KW-0560">Oxidoreductase</keyword>
<dbReference type="Pfam" id="PF02219">
    <property type="entry name" value="MTHFR"/>
    <property type="match status" value="1"/>
</dbReference>
<protein>
    <recommendedName>
        <fullName evidence="6">Methylenetetrahydrofolate reductase</fullName>
    </recommendedName>
</protein>
<accession>A0ABQ1YPB0</accession>
<dbReference type="Proteomes" id="UP000600214">
    <property type="component" value="Unassembled WGS sequence"/>
</dbReference>
<evidence type="ECO:0000256" key="6">
    <source>
        <dbReference type="RuleBase" id="RU003862"/>
    </source>
</evidence>
<dbReference type="RefSeq" id="WP_229221790.1">
    <property type="nucleotide sequence ID" value="NZ_BMIA01000001.1"/>
</dbReference>
<comment type="caution">
    <text evidence="7">The sequence shown here is derived from an EMBL/GenBank/DDBJ whole genome shotgun (WGS) entry which is preliminary data.</text>
</comment>
<dbReference type="InterPro" id="IPR003171">
    <property type="entry name" value="Mehydrof_redctse-like"/>
</dbReference>
<evidence type="ECO:0000256" key="3">
    <source>
        <dbReference type="ARBA" id="ARBA00022630"/>
    </source>
</evidence>
<keyword evidence="8" id="KW-1185">Reference proteome</keyword>
<evidence type="ECO:0000256" key="4">
    <source>
        <dbReference type="ARBA" id="ARBA00022827"/>
    </source>
</evidence>
<evidence type="ECO:0000313" key="7">
    <source>
        <dbReference type="EMBL" id="GGH31443.1"/>
    </source>
</evidence>
<comment type="similarity">
    <text evidence="6">Belongs to the methylenetetrahydrofolate reductase family.</text>
</comment>
<gene>
    <name evidence="7" type="ORF">GCM10007423_20310</name>
</gene>
<sequence length="350" mass="39251">MDGQGSRMSIMQVFFYGEAAGSRISSNVMFLNKIKSQESGVVLYGITPPKADTTAERIAEIAQKTIERLAALDIDALVVYDVQDESARTKEERPFPFLNSLDPLIFASEYLGTLDVPKIIYRPAGKFSGEELSEWLEALHKQSFYPVFVGVPAPDFPVKTSLPEAYKIWRKNEETSVIGAVTIPERHKVLQDEDVRILDKMESGVSYFISQCVFNLEYAKQVIDDLALSCDRQQIAPPTIIFTITACGSEKTLHFMDWLGINVPEELKEDLRKSDDMLERSVNICLDIASELTTFCMQRSIPFGFNIESVAIRKAEIEASIYMASQISQMLKDRGVRKSVNTSKVIGTTT</sequence>
<comment type="cofactor">
    <cofactor evidence="1 6">
        <name>FAD</name>
        <dbReference type="ChEBI" id="CHEBI:57692"/>
    </cofactor>
</comment>
<evidence type="ECO:0000256" key="1">
    <source>
        <dbReference type="ARBA" id="ARBA00001974"/>
    </source>
</evidence>
<organism evidence="7 8">
    <name type="scientific">Dyadobacter endophyticus</name>
    <dbReference type="NCBI Taxonomy" id="1749036"/>
    <lineage>
        <taxon>Bacteria</taxon>
        <taxon>Pseudomonadati</taxon>
        <taxon>Bacteroidota</taxon>
        <taxon>Cytophagia</taxon>
        <taxon>Cytophagales</taxon>
        <taxon>Spirosomataceae</taxon>
        <taxon>Dyadobacter</taxon>
    </lineage>
</organism>